<keyword evidence="2" id="KW-0067">ATP-binding</keyword>
<dbReference type="InterPro" id="IPR033875">
    <property type="entry name" value="FlhG"/>
</dbReference>
<evidence type="ECO:0000313" key="5">
    <source>
        <dbReference type="Proteomes" id="UP000199602"/>
    </source>
</evidence>
<keyword evidence="4" id="KW-0282">Flagellum</keyword>
<dbReference type="CDD" id="cd02038">
    <property type="entry name" value="FlhG-like"/>
    <property type="match status" value="1"/>
</dbReference>
<accession>A0A1H0A6X5</accession>
<keyword evidence="1" id="KW-0547">Nucleotide-binding</keyword>
<organism evidence="4 5">
    <name type="scientific">Desulfonauticus submarinus</name>
    <dbReference type="NCBI Taxonomy" id="206665"/>
    <lineage>
        <taxon>Bacteria</taxon>
        <taxon>Pseudomonadati</taxon>
        <taxon>Thermodesulfobacteriota</taxon>
        <taxon>Desulfovibrionia</taxon>
        <taxon>Desulfovibrionales</taxon>
        <taxon>Desulfonauticaceae</taxon>
        <taxon>Desulfonauticus</taxon>
    </lineage>
</organism>
<dbReference type="GO" id="GO:0016887">
    <property type="term" value="F:ATP hydrolysis activity"/>
    <property type="evidence" value="ECO:0007669"/>
    <property type="project" value="TreeGrafter"/>
</dbReference>
<dbReference type="GO" id="GO:0005829">
    <property type="term" value="C:cytosol"/>
    <property type="evidence" value="ECO:0007669"/>
    <property type="project" value="TreeGrafter"/>
</dbReference>
<dbReference type="GO" id="GO:0009898">
    <property type="term" value="C:cytoplasmic side of plasma membrane"/>
    <property type="evidence" value="ECO:0007669"/>
    <property type="project" value="TreeGrafter"/>
</dbReference>
<dbReference type="InterPro" id="IPR002586">
    <property type="entry name" value="CobQ/CobB/MinD/ParA_Nub-bd_dom"/>
</dbReference>
<dbReference type="RefSeq" id="WP_092062319.1">
    <property type="nucleotide sequence ID" value="NZ_FNIN01000001.1"/>
</dbReference>
<dbReference type="PIRSF" id="PIRSF003092">
    <property type="entry name" value="MinD"/>
    <property type="match status" value="1"/>
</dbReference>
<dbReference type="GO" id="GO:0005524">
    <property type="term" value="F:ATP binding"/>
    <property type="evidence" value="ECO:0007669"/>
    <property type="project" value="UniProtKB-KW"/>
</dbReference>
<keyword evidence="4" id="KW-0966">Cell projection</keyword>
<dbReference type="InterPro" id="IPR050625">
    <property type="entry name" value="ParA/MinD_ATPase"/>
</dbReference>
<dbReference type="InterPro" id="IPR025501">
    <property type="entry name" value="MinD_FleN"/>
</dbReference>
<dbReference type="Proteomes" id="UP000199602">
    <property type="component" value="Unassembled WGS sequence"/>
</dbReference>
<dbReference type="GO" id="GO:0051782">
    <property type="term" value="P:negative regulation of cell division"/>
    <property type="evidence" value="ECO:0007669"/>
    <property type="project" value="TreeGrafter"/>
</dbReference>
<reference evidence="4 5" key="1">
    <citation type="submission" date="2016-10" db="EMBL/GenBank/DDBJ databases">
        <authorList>
            <person name="de Groot N.N."/>
        </authorList>
    </citation>
    <scope>NUCLEOTIDE SEQUENCE [LARGE SCALE GENOMIC DNA]</scope>
    <source>
        <strain evidence="4 5">DSM 15269</strain>
    </source>
</reference>
<keyword evidence="5" id="KW-1185">Reference proteome</keyword>
<name>A0A1H0A6X5_9BACT</name>
<gene>
    <name evidence="4" type="ORF">SAMN04488516_101307</name>
</gene>
<evidence type="ECO:0000259" key="3">
    <source>
        <dbReference type="Pfam" id="PF01656"/>
    </source>
</evidence>
<protein>
    <submittedName>
        <fullName evidence="4">Flagellar biosynthesis protein FlhG</fullName>
    </submittedName>
</protein>
<dbReference type="Pfam" id="PF01656">
    <property type="entry name" value="CbiA"/>
    <property type="match status" value="1"/>
</dbReference>
<dbReference type="SUPFAM" id="SSF52540">
    <property type="entry name" value="P-loop containing nucleoside triphosphate hydrolases"/>
    <property type="match status" value="1"/>
</dbReference>
<feature type="domain" description="CobQ/CobB/MinD/ParA nucleotide binding" evidence="3">
    <location>
        <begin position="9"/>
        <end position="226"/>
    </location>
</feature>
<keyword evidence="4" id="KW-0969">Cilium</keyword>
<dbReference type="PANTHER" id="PTHR43384">
    <property type="entry name" value="SEPTUM SITE-DETERMINING PROTEIN MIND HOMOLOG, CHLOROPLASTIC-RELATED"/>
    <property type="match status" value="1"/>
</dbReference>
<evidence type="ECO:0000256" key="1">
    <source>
        <dbReference type="ARBA" id="ARBA00022741"/>
    </source>
</evidence>
<dbReference type="STRING" id="206665.SAMN04488516_101307"/>
<dbReference type="PANTHER" id="PTHR43384:SF4">
    <property type="entry name" value="CELLULOSE BIOSYNTHESIS PROTEIN BCSQ-RELATED"/>
    <property type="match status" value="1"/>
</dbReference>
<dbReference type="OrthoDB" id="9773088at2"/>
<dbReference type="InterPro" id="IPR027417">
    <property type="entry name" value="P-loop_NTPase"/>
</dbReference>
<dbReference type="EMBL" id="FNIN01000001">
    <property type="protein sequence ID" value="SDN29389.1"/>
    <property type="molecule type" value="Genomic_DNA"/>
</dbReference>
<proteinExistence type="predicted"/>
<sequence>MKRKNISLSIVSGKGGVGKTNITLNLAYILHSLANQVIVIDCDLGLANLDILLGVTPKKNLKDLLSEDIKPEEIILSLDKTGLDFIPAASGVLDLLEYESDIQFLLAKKLDTILSKYDFILLDLGAGISNGILSFALSTSLRIVIITPEPTSLTDSYALIKILKNHYNQSNFFILVNMVENQQEAKKSFERLNVACQKFLGIELMYLGYVREDKNLSEAVRQQKPLFKLYPTSKACLDLINIAKKLINFTEKTTLVKKGLNLIDNFKK</sequence>
<dbReference type="Gene3D" id="3.40.50.300">
    <property type="entry name" value="P-loop containing nucleotide triphosphate hydrolases"/>
    <property type="match status" value="1"/>
</dbReference>
<dbReference type="AlphaFoldDB" id="A0A1H0A6X5"/>
<evidence type="ECO:0000313" key="4">
    <source>
        <dbReference type="EMBL" id="SDN29389.1"/>
    </source>
</evidence>
<evidence type="ECO:0000256" key="2">
    <source>
        <dbReference type="ARBA" id="ARBA00022840"/>
    </source>
</evidence>